<dbReference type="SUPFAM" id="SSF46955">
    <property type="entry name" value="Putative DNA-binding domain"/>
    <property type="match status" value="1"/>
</dbReference>
<dbReference type="PROSITE" id="PS00552">
    <property type="entry name" value="HTH_MERR_1"/>
    <property type="match status" value="1"/>
</dbReference>
<evidence type="ECO:0000256" key="3">
    <source>
        <dbReference type="ARBA" id="ARBA00023125"/>
    </source>
</evidence>
<dbReference type="InterPro" id="IPR000551">
    <property type="entry name" value="MerR-type_HTH_dom"/>
</dbReference>
<reference evidence="6 7" key="1">
    <citation type="submission" date="2023-02" db="EMBL/GenBank/DDBJ databases">
        <title>Genome sequence of Sphingomonas naphthae.</title>
        <authorList>
            <person name="Kim S."/>
            <person name="Heo J."/>
            <person name="Kwon S.-W."/>
        </authorList>
    </citation>
    <scope>NUCLEOTIDE SEQUENCE [LARGE SCALE GENOMIC DNA]</scope>
    <source>
        <strain evidence="6 7">KACC 18716</strain>
    </source>
</reference>
<keyword evidence="1" id="KW-0678">Repressor</keyword>
<organism evidence="6 7">
    <name type="scientific">Sphingomonas naphthae</name>
    <dbReference type="NCBI Taxonomy" id="1813468"/>
    <lineage>
        <taxon>Bacteria</taxon>
        <taxon>Pseudomonadati</taxon>
        <taxon>Pseudomonadota</taxon>
        <taxon>Alphaproteobacteria</taxon>
        <taxon>Sphingomonadales</taxon>
        <taxon>Sphingomonadaceae</taxon>
        <taxon>Sphingomonas</taxon>
    </lineage>
</organism>
<dbReference type="PROSITE" id="PS50937">
    <property type="entry name" value="HTH_MERR_2"/>
    <property type="match status" value="1"/>
</dbReference>
<evidence type="ECO:0000313" key="6">
    <source>
        <dbReference type="EMBL" id="WCT75232.1"/>
    </source>
</evidence>
<evidence type="ECO:0000256" key="2">
    <source>
        <dbReference type="ARBA" id="ARBA00023015"/>
    </source>
</evidence>
<dbReference type="EMBL" id="CP117411">
    <property type="protein sequence ID" value="WCT75232.1"/>
    <property type="molecule type" value="Genomic_DNA"/>
</dbReference>
<keyword evidence="3" id="KW-0238">DNA-binding</keyword>
<keyword evidence="7" id="KW-1185">Reference proteome</keyword>
<evidence type="ECO:0000256" key="1">
    <source>
        <dbReference type="ARBA" id="ARBA00022491"/>
    </source>
</evidence>
<evidence type="ECO:0000259" key="5">
    <source>
        <dbReference type="PROSITE" id="PS50937"/>
    </source>
</evidence>
<dbReference type="Pfam" id="PF07739">
    <property type="entry name" value="TipAS"/>
    <property type="match status" value="1"/>
</dbReference>
<dbReference type="RefSeq" id="WP_273690906.1">
    <property type="nucleotide sequence ID" value="NZ_CP117411.1"/>
</dbReference>
<dbReference type="SMART" id="SM00422">
    <property type="entry name" value="HTH_MERR"/>
    <property type="match status" value="1"/>
</dbReference>
<dbReference type="Gene3D" id="1.10.1660.10">
    <property type="match status" value="1"/>
</dbReference>
<evidence type="ECO:0000256" key="4">
    <source>
        <dbReference type="ARBA" id="ARBA00023163"/>
    </source>
</evidence>
<keyword evidence="2" id="KW-0805">Transcription regulation</keyword>
<dbReference type="InterPro" id="IPR012925">
    <property type="entry name" value="TipAS_dom"/>
</dbReference>
<dbReference type="PANTHER" id="PTHR30204:SF69">
    <property type="entry name" value="MERR-FAMILY TRANSCRIPTIONAL REGULATOR"/>
    <property type="match status" value="1"/>
</dbReference>
<dbReference type="PANTHER" id="PTHR30204">
    <property type="entry name" value="REDOX-CYCLING DRUG-SENSING TRANSCRIPTIONAL ACTIVATOR SOXR"/>
    <property type="match status" value="1"/>
</dbReference>
<dbReference type="Pfam" id="PF13411">
    <property type="entry name" value="MerR_1"/>
    <property type="match status" value="1"/>
</dbReference>
<feature type="domain" description="HTH merR-type" evidence="5">
    <location>
        <begin position="4"/>
        <end position="72"/>
    </location>
</feature>
<dbReference type="InterPro" id="IPR009061">
    <property type="entry name" value="DNA-bd_dom_put_sf"/>
</dbReference>
<dbReference type="Proteomes" id="UP001220395">
    <property type="component" value="Chromosome"/>
</dbReference>
<protein>
    <submittedName>
        <fullName evidence="6">MerR family transcriptional regulator</fullName>
    </submittedName>
</protein>
<proteinExistence type="predicted"/>
<gene>
    <name evidence="6" type="ORF">PQ455_08450</name>
</gene>
<accession>A0ABY7TPR9</accession>
<evidence type="ECO:0000313" key="7">
    <source>
        <dbReference type="Proteomes" id="UP001220395"/>
    </source>
</evidence>
<keyword evidence="4" id="KW-0804">Transcription</keyword>
<dbReference type="CDD" id="cd00592">
    <property type="entry name" value="HTH_MerR-like"/>
    <property type="match status" value="1"/>
</dbReference>
<dbReference type="InterPro" id="IPR047057">
    <property type="entry name" value="MerR_fam"/>
</dbReference>
<name>A0ABY7TPR9_9SPHN</name>
<sequence>MPDSLDIADVARRTGLTARALRFYEGRGLVRPLRSASGRRLYAPDDIERLGRIVALKAAGFSLADIGRLLAHKTIDLAALVEAQLQALDARAAELASARRLLLSAKSRIDRGEPLDAATLCSLIRTGDRIMEPENWKTVTDRYFTPEQKAEWADRMAAVPGNFDAEAYNRSWADLGTRIAAQLPLDPASPQAQALYEEWQALLVPFTQVATPAMMAGAANLYDRMPEWQGEQKPPFPMEVWGFIKQVAAARKSAT</sequence>